<feature type="region of interest" description="Disordered" evidence="5">
    <location>
        <begin position="197"/>
        <end position="382"/>
    </location>
</feature>
<dbReference type="InterPro" id="IPR055767">
    <property type="entry name" value="DUF7343"/>
</dbReference>
<comment type="subcellular location">
    <subcellularLocation>
        <location evidence="1">Secreted</location>
    </subcellularLocation>
</comment>
<dbReference type="Proteomes" id="UP001596432">
    <property type="component" value="Unassembled WGS sequence"/>
</dbReference>
<name>A0ABD5XY38_9EURY</name>
<gene>
    <name evidence="8" type="ORF">ACFQMA_06800</name>
</gene>
<keyword evidence="6" id="KW-0472">Membrane</keyword>
<feature type="region of interest" description="Disordered" evidence="5">
    <location>
        <begin position="424"/>
        <end position="473"/>
    </location>
</feature>
<comment type="caution">
    <text evidence="8">The sequence shown here is derived from an EMBL/GenBank/DDBJ whole genome shotgun (WGS) entry which is preliminary data.</text>
</comment>
<evidence type="ECO:0000256" key="5">
    <source>
        <dbReference type="SAM" id="MobiDB-lite"/>
    </source>
</evidence>
<evidence type="ECO:0000256" key="6">
    <source>
        <dbReference type="SAM" id="Phobius"/>
    </source>
</evidence>
<dbReference type="InterPro" id="IPR053180">
    <property type="entry name" value="Ca-binding_acidic-repeat"/>
</dbReference>
<dbReference type="RefSeq" id="WP_274325132.1">
    <property type="nucleotide sequence ID" value="NZ_CP118158.1"/>
</dbReference>
<keyword evidence="2" id="KW-0964">Secreted</keyword>
<feature type="transmembrane region" description="Helical" evidence="6">
    <location>
        <begin position="390"/>
        <end position="412"/>
    </location>
</feature>
<dbReference type="InterPro" id="IPR028974">
    <property type="entry name" value="TSP_type-3_rpt"/>
</dbReference>
<keyword evidence="3" id="KW-0732">Signal</keyword>
<accession>A0ABD5XY38</accession>
<keyword evidence="6" id="KW-1133">Transmembrane helix</keyword>
<dbReference type="AlphaFoldDB" id="A0ABD5XY38"/>
<evidence type="ECO:0000259" key="7">
    <source>
        <dbReference type="Pfam" id="PF24034"/>
    </source>
</evidence>
<organism evidence="8 9">
    <name type="scientific">Halosimplex aquaticum</name>
    <dbReference type="NCBI Taxonomy" id="3026162"/>
    <lineage>
        <taxon>Archaea</taxon>
        <taxon>Methanobacteriati</taxon>
        <taxon>Methanobacteriota</taxon>
        <taxon>Stenosarchaea group</taxon>
        <taxon>Halobacteria</taxon>
        <taxon>Halobacteriales</taxon>
        <taxon>Haloarculaceae</taxon>
        <taxon>Halosimplex</taxon>
    </lineage>
</organism>
<dbReference type="Gene3D" id="4.10.1080.10">
    <property type="entry name" value="TSP type-3 repeat"/>
    <property type="match status" value="1"/>
</dbReference>
<proteinExistence type="predicted"/>
<feature type="domain" description="DUF7343" evidence="7">
    <location>
        <begin position="478"/>
        <end position="537"/>
    </location>
</feature>
<feature type="compositionally biased region" description="Acidic residues" evidence="5">
    <location>
        <begin position="369"/>
        <end position="379"/>
    </location>
</feature>
<dbReference type="Pfam" id="PF18884">
    <property type="entry name" value="TSP3_bac"/>
    <property type="match status" value="10"/>
</dbReference>
<dbReference type="PANTHER" id="PTHR37467:SF1">
    <property type="entry name" value="EXPORTED CALCIUM-BINDING GLYCOPROTEIN"/>
    <property type="match status" value="1"/>
</dbReference>
<evidence type="ECO:0000256" key="1">
    <source>
        <dbReference type="ARBA" id="ARBA00004613"/>
    </source>
</evidence>
<feature type="compositionally biased region" description="Polar residues" evidence="5">
    <location>
        <begin position="336"/>
        <end position="345"/>
    </location>
</feature>
<evidence type="ECO:0000256" key="2">
    <source>
        <dbReference type="ARBA" id="ARBA00022525"/>
    </source>
</evidence>
<feature type="compositionally biased region" description="Acidic residues" evidence="5">
    <location>
        <begin position="275"/>
        <end position="286"/>
    </location>
</feature>
<feature type="compositionally biased region" description="Acidic residues" evidence="5">
    <location>
        <begin position="250"/>
        <end position="267"/>
    </location>
</feature>
<protein>
    <submittedName>
        <fullName evidence="8">Helix-turn-helix domain-containing protein</fullName>
    </submittedName>
</protein>
<sequence length="551" mass="56522">MASGAAPVVSAIAGAGQSASAADARITDVSYRGDGAVTGFGDGFALRQDSNHGFAATVASNGGVDDGSLCLSVRSADRTLGCHGFSVPAGGNQTVTVDVGSWPANLTGQQELRVAAAEANASTDLDSEAIPVTVLERGGDLDGDGLANEREASLGTSLQSNDTDGDGLSDEVEVETYETAPKNNDTDGDGLSDYAEIERHQTDPTKVDTDGDGLPDPRELELGTNPNKADTDGDGVADGLEVNTYNTDPAEPDSDGDGLDDGAEINEFETNPLESDTDADGLDDNLEVNTYDTDPNQIDTDGDGLEDGAEVEEYDTDPTDPDTDGDGLEDGPEVNTYGTNPTNPDTDGDGLEDGPEVNEYETDPTNPDTDGDGVPDPEEVNAAGTDDIPLALAGLVGVAVAAVAVVLFLAWSGRVSVGRARRALSTGESEHQGADGTDGEPGASQADAAPAAVVSDGATQAAEGEAAADAEEVPTEFLSDEEVVFTLLDDHDGRMRQAALVQETEWSKSKVSRVLSAMESDGAIVKVDVGRGNVVMRPDDLPPGAESALEE</sequence>
<dbReference type="EMBL" id="JBHTAS010000001">
    <property type="protein sequence ID" value="MFC7139546.1"/>
    <property type="molecule type" value="Genomic_DNA"/>
</dbReference>
<evidence type="ECO:0000256" key="4">
    <source>
        <dbReference type="ARBA" id="ARBA00022837"/>
    </source>
</evidence>
<feature type="compositionally biased region" description="Acidic residues" evidence="5">
    <location>
        <begin position="300"/>
        <end position="332"/>
    </location>
</feature>
<feature type="compositionally biased region" description="Basic and acidic residues" evidence="5">
    <location>
        <begin position="197"/>
        <end position="221"/>
    </location>
</feature>
<keyword evidence="6" id="KW-0812">Transmembrane</keyword>
<dbReference type="InterPro" id="IPR059100">
    <property type="entry name" value="TSP3_bac"/>
</dbReference>
<evidence type="ECO:0000313" key="8">
    <source>
        <dbReference type="EMBL" id="MFC7139546.1"/>
    </source>
</evidence>
<dbReference type="GeneID" id="78819805"/>
<keyword evidence="9" id="KW-1185">Reference proteome</keyword>
<feature type="compositionally biased region" description="Polar residues" evidence="5">
    <location>
        <begin position="287"/>
        <end position="299"/>
    </location>
</feature>
<dbReference type="PANTHER" id="PTHR37467">
    <property type="entry name" value="EXPORTED CALCIUM-BINDING GLYCOPROTEIN-RELATED"/>
    <property type="match status" value="1"/>
</dbReference>
<evidence type="ECO:0000313" key="9">
    <source>
        <dbReference type="Proteomes" id="UP001596432"/>
    </source>
</evidence>
<feature type="compositionally biased region" description="Acidic residues" evidence="5">
    <location>
        <begin position="346"/>
        <end position="362"/>
    </location>
</feature>
<keyword evidence="4" id="KW-0106">Calcium</keyword>
<reference evidence="8 9" key="1">
    <citation type="journal article" date="2019" name="Int. J. Syst. Evol. Microbiol.">
        <title>The Global Catalogue of Microorganisms (GCM) 10K type strain sequencing project: providing services to taxonomists for standard genome sequencing and annotation.</title>
        <authorList>
            <consortium name="The Broad Institute Genomics Platform"/>
            <consortium name="The Broad Institute Genome Sequencing Center for Infectious Disease"/>
            <person name="Wu L."/>
            <person name="Ma J."/>
        </authorList>
    </citation>
    <scope>NUCLEOTIDE SEQUENCE [LARGE SCALE GENOMIC DNA]</scope>
    <source>
        <strain evidence="8 9">XZYJT29</strain>
    </source>
</reference>
<dbReference type="Pfam" id="PF24034">
    <property type="entry name" value="DUF7343"/>
    <property type="match status" value="1"/>
</dbReference>
<feature type="compositionally biased region" description="Low complexity" evidence="5">
    <location>
        <begin position="441"/>
        <end position="465"/>
    </location>
</feature>
<evidence type="ECO:0000256" key="3">
    <source>
        <dbReference type="ARBA" id="ARBA00022729"/>
    </source>
</evidence>